<dbReference type="Proteomes" id="UP000030185">
    <property type="component" value="Unassembled WGS sequence"/>
</dbReference>
<protein>
    <recommendedName>
        <fullName evidence="1">PA14 domain-containing protein</fullName>
    </recommendedName>
</protein>
<dbReference type="STRING" id="153721.MYP_714"/>
<dbReference type="AlphaFoldDB" id="A0A098LAM0"/>
<evidence type="ECO:0000259" key="1">
    <source>
        <dbReference type="Pfam" id="PF07691"/>
    </source>
</evidence>
<dbReference type="SUPFAM" id="SSF56988">
    <property type="entry name" value="Anthrax protective antigen"/>
    <property type="match status" value="1"/>
</dbReference>
<organism evidence="2 3">
    <name type="scientific">Sporocytophaga myxococcoides</name>
    <dbReference type="NCBI Taxonomy" id="153721"/>
    <lineage>
        <taxon>Bacteria</taxon>
        <taxon>Pseudomonadati</taxon>
        <taxon>Bacteroidota</taxon>
        <taxon>Cytophagia</taxon>
        <taxon>Cytophagales</taxon>
        <taxon>Cytophagaceae</taxon>
        <taxon>Sporocytophaga</taxon>
    </lineage>
</organism>
<dbReference type="InterPro" id="IPR011658">
    <property type="entry name" value="PA14_dom"/>
</dbReference>
<comment type="caution">
    <text evidence="2">The sequence shown here is derived from an EMBL/GenBank/DDBJ whole genome shotgun (WGS) entry which is preliminary data.</text>
</comment>
<name>A0A098LAM0_9BACT</name>
<sequence length="81" mass="9200">MYRIVPLRTPENPVSVMNAVNYSLYPDYEGNVIPDFTTLGNASRTNRVNQINLNIGGLPVDHYAIRYTGYIEVPEDGEYTF</sequence>
<keyword evidence="3" id="KW-1185">Reference proteome</keyword>
<dbReference type="Pfam" id="PF07691">
    <property type="entry name" value="PA14"/>
    <property type="match status" value="1"/>
</dbReference>
<proteinExistence type="predicted"/>
<accession>A0A098LAM0</accession>
<reference evidence="2 3" key="1">
    <citation type="submission" date="2014-09" db="EMBL/GenBank/DDBJ databases">
        <title>Sporocytophaga myxococcoides PG-01 genome sequencing.</title>
        <authorList>
            <person name="Liu L."/>
            <person name="Gao P.J."/>
            <person name="Chen G.J."/>
            <person name="Wang L.S."/>
        </authorList>
    </citation>
    <scope>NUCLEOTIDE SEQUENCE [LARGE SCALE GENOMIC DNA]</scope>
    <source>
        <strain evidence="2 3">PG-01</strain>
    </source>
</reference>
<feature type="domain" description="PA14" evidence="1">
    <location>
        <begin position="38"/>
        <end position="81"/>
    </location>
</feature>
<gene>
    <name evidence="2" type="ORF">MYP_714</name>
</gene>
<evidence type="ECO:0000313" key="2">
    <source>
        <dbReference type="EMBL" id="GAL83487.1"/>
    </source>
</evidence>
<dbReference type="EMBL" id="BBLT01000001">
    <property type="protein sequence ID" value="GAL83487.1"/>
    <property type="molecule type" value="Genomic_DNA"/>
</dbReference>
<evidence type="ECO:0000313" key="3">
    <source>
        <dbReference type="Proteomes" id="UP000030185"/>
    </source>
</evidence>